<dbReference type="SUPFAM" id="SSF46894">
    <property type="entry name" value="C-terminal effector domain of the bipartite response regulators"/>
    <property type="match status" value="1"/>
</dbReference>
<keyword evidence="3" id="KW-1185">Reference proteome</keyword>
<name>A0ABS0NI89_9ACTN</name>
<comment type="caution">
    <text evidence="2">The sequence shown here is derived from an EMBL/GenBank/DDBJ whole genome shotgun (WGS) entry which is preliminary data.</text>
</comment>
<dbReference type="InterPro" id="IPR016032">
    <property type="entry name" value="Sig_transdc_resp-reg_C-effctor"/>
</dbReference>
<evidence type="ECO:0000313" key="3">
    <source>
        <dbReference type="Proteomes" id="UP000807371"/>
    </source>
</evidence>
<sequence>MPDPREDELERMLLEVKARLESVVALRRDRGGEAPVITAVNHGYGAVLATARTLIGRAAHSIDIVHARRPSAEERALRPSERAERELLREAAGVVRVRLLTTPGLLDDEFVREQGSAGRPADVRVTRMAPLQALVVDGRAALVVADSAAGRRSSVIRVPEVLHSLDTLFQSVWRDALPAGEDRLFGDRRRAAIARRILHTLQAGVTDEVAARELTVCVRTYRSHVAEIMAKLGATSRFQAGVRAAELGLLRPARASGAAAGRT</sequence>
<accession>A0ABS0NI89</accession>
<dbReference type="InterPro" id="IPR000792">
    <property type="entry name" value="Tscrpt_reg_LuxR_C"/>
</dbReference>
<proteinExistence type="predicted"/>
<dbReference type="EMBL" id="JACYXC010000001">
    <property type="protein sequence ID" value="MBH5334919.1"/>
    <property type="molecule type" value="Genomic_DNA"/>
</dbReference>
<dbReference type="Gene3D" id="1.10.10.10">
    <property type="entry name" value="Winged helix-like DNA-binding domain superfamily/Winged helix DNA-binding domain"/>
    <property type="match status" value="1"/>
</dbReference>
<gene>
    <name evidence="2" type="ORF">IHE55_08995</name>
</gene>
<reference evidence="2 3" key="1">
    <citation type="submission" date="2020-09" db="EMBL/GenBank/DDBJ databases">
        <title>Biosynthesis of the nuclear factor of activated T cells inhibitor NFAT-133 and its congeners in Streptomyces pactum.</title>
        <authorList>
            <person name="Zhou W."/>
            <person name="Posri P."/>
            <person name="Abugrain M.E."/>
            <person name="Weisberg A.J."/>
            <person name="Chang J.H."/>
            <person name="Mahmud T."/>
        </authorList>
    </citation>
    <scope>NUCLEOTIDE SEQUENCE [LARGE SCALE GENOMIC DNA]</scope>
    <source>
        <strain evidence="2 3">ATCC 27456</strain>
    </source>
</reference>
<dbReference type="Proteomes" id="UP000807371">
    <property type="component" value="Unassembled WGS sequence"/>
</dbReference>
<feature type="domain" description="HTH luxR-type" evidence="1">
    <location>
        <begin position="195"/>
        <end position="244"/>
    </location>
</feature>
<evidence type="ECO:0000259" key="1">
    <source>
        <dbReference type="SMART" id="SM00421"/>
    </source>
</evidence>
<evidence type="ECO:0000313" key="2">
    <source>
        <dbReference type="EMBL" id="MBH5334919.1"/>
    </source>
</evidence>
<dbReference type="SMART" id="SM00421">
    <property type="entry name" value="HTH_LUXR"/>
    <property type="match status" value="1"/>
</dbReference>
<protein>
    <submittedName>
        <fullName evidence="2">LuxR family transcriptional regulator</fullName>
    </submittedName>
</protein>
<dbReference type="RefSeq" id="WP_197988549.1">
    <property type="nucleotide sequence ID" value="NZ_JACYXC010000001.1"/>
</dbReference>
<organism evidence="2 3">
    <name type="scientific">Streptomyces pactum</name>
    <dbReference type="NCBI Taxonomy" id="68249"/>
    <lineage>
        <taxon>Bacteria</taxon>
        <taxon>Bacillati</taxon>
        <taxon>Actinomycetota</taxon>
        <taxon>Actinomycetes</taxon>
        <taxon>Kitasatosporales</taxon>
        <taxon>Streptomycetaceae</taxon>
        <taxon>Streptomyces</taxon>
    </lineage>
</organism>
<dbReference type="InterPro" id="IPR036388">
    <property type="entry name" value="WH-like_DNA-bd_sf"/>
</dbReference>